<gene>
    <name evidence="2" type="ORF">LCGC14_2453050</name>
</gene>
<proteinExistence type="predicted"/>
<dbReference type="EMBL" id="LAZR01038005">
    <property type="protein sequence ID" value="KKL20682.1"/>
    <property type="molecule type" value="Genomic_DNA"/>
</dbReference>
<feature type="region of interest" description="Disordered" evidence="1">
    <location>
        <begin position="16"/>
        <end position="45"/>
    </location>
</feature>
<comment type="caution">
    <text evidence="2">The sequence shown here is derived from an EMBL/GenBank/DDBJ whole genome shotgun (WGS) entry which is preliminary data.</text>
</comment>
<evidence type="ECO:0000313" key="2">
    <source>
        <dbReference type="EMBL" id="KKL20682.1"/>
    </source>
</evidence>
<organism evidence="2">
    <name type="scientific">marine sediment metagenome</name>
    <dbReference type="NCBI Taxonomy" id="412755"/>
    <lineage>
        <taxon>unclassified sequences</taxon>
        <taxon>metagenomes</taxon>
        <taxon>ecological metagenomes</taxon>
    </lineage>
</organism>
<reference evidence="2" key="1">
    <citation type="journal article" date="2015" name="Nature">
        <title>Complex archaea that bridge the gap between prokaryotes and eukaryotes.</title>
        <authorList>
            <person name="Spang A."/>
            <person name="Saw J.H."/>
            <person name="Jorgensen S.L."/>
            <person name="Zaremba-Niedzwiedzka K."/>
            <person name="Martijn J."/>
            <person name="Lind A.E."/>
            <person name="van Eijk R."/>
            <person name="Schleper C."/>
            <person name="Guy L."/>
            <person name="Ettema T.J."/>
        </authorList>
    </citation>
    <scope>NUCLEOTIDE SEQUENCE</scope>
</reference>
<name>A0A0F9C339_9ZZZZ</name>
<accession>A0A0F9C339</accession>
<feature type="non-terminal residue" evidence="2">
    <location>
        <position position="1"/>
    </location>
</feature>
<evidence type="ECO:0000256" key="1">
    <source>
        <dbReference type="SAM" id="MobiDB-lite"/>
    </source>
</evidence>
<dbReference type="AlphaFoldDB" id="A0A0F9C339"/>
<sequence>GSTFYFALPLVASDLGGEGMEPEIGVAGGREAAKTERSSPRRSRG</sequence>
<protein>
    <submittedName>
        <fullName evidence="2">Uncharacterized protein</fullName>
    </submittedName>
</protein>